<evidence type="ECO:0000313" key="2">
    <source>
        <dbReference type="EMBL" id="KIC93541.1"/>
    </source>
</evidence>
<organism evidence="2 3">
    <name type="scientific">Flavihumibacter solisilvae</name>
    <dbReference type="NCBI Taxonomy" id="1349421"/>
    <lineage>
        <taxon>Bacteria</taxon>
        <taxon>Pseudomonadati</taxon>
        <taxon>Bacteroidota</taxon>
        <taxon>Chitinophagia</taxon>
        <taxon>Chitinophagales</taxon>
        <taxon>Chitinophagaceae</taxon>
        <taxon>Flavihumibacter</taxon>
    </lineage>
</organism>
<keyword evidence="1" id="KW-0812">Transmembrane</keyword>
<proteinExistence type="predicted"/>
<evidence type="ECO:0000313" key="3">
    <source>
        <dbReference type="Proteomes" id="UP000031408"/>
    </source>
</evidence>
<dbReference type="AlphaFoldDB" id="A0A0C1L1T0"/>
<protein>
    <submittedName>
        <fullName evidence="2">Uncharacterized protein</fullName>
    </submittedName>
</protein>
<feature type="transmembrane region" description="Helical" evidence="1">
    <location>
        <begin position="134"/>
        <end position="153"/>
    </location>
</feature>
<keyword evidence="1" id="KW-0472">Membrane</keyword>
<sequence>MENHISKETISDLVKLGLYQVVGGLVGILIMFWNLKVDLIFGLSGLAYLLVFLFYGYSIYCGSLCLKADSKALERSLWNQIFQLFNFAIFGFSFQYVSGASLNVGLDLTNSVKLSFSAGTSQFEFFLSESDGRLFLNLNLIAFALIKWIDRLMKQVKEEKLIREMASFNGSYDTAELSQNETP</sequence>
<dbReference type="RefSeq" id="WP_039142122.1">
    <property type="nucleotide sequence ID" value="NZ_JSVC01000019.1"/>
</dbReference>
<name>A0A0C1L1T0_9BACT</name>
<keyword evidence="3" id="KW-1185">Reference proteome</keyword>
<feature type="transmembrane region" description="Helical" evidence="1">
    <location>
        <begin position="81"/>
        <end position="98"/>
    </location>
</feature>
<dbReference type="OrthoDB" id="1448671at2"/>
<evidence type="ECO:0000256" key="1">
    <source>
        <dbReference type="SAM" id="Phobius"/>
    </source>
</evidence>
<feature type="transmembrane region" description="Helical" evidence="1">
    <location>
        <begin position="39"/>
        <end position="60"/>
    </location>
</feature>
<feature type="transmembrane region" description="Helical" evidence="1">
    <location>
        <begin position="12"/>
        <end position="33"/>
    </location>
</feature>
<dbReference type="Proteomes" id="UP000031408">
    <property type="component" value="Unassembled WGS sequence"/>
</dbReference>
<dbReference type="EMBL" id="JSVC01000019">
    <property type="protein sequence ID" value="KIC93541.1"/>
    <property type="molecule type" value="Genomic_DNA"/>
</dbReference>
<gene>
    <name evidence="2" type="ORF">OI18_17495</name>
</gene>
<accession>A0A0C1L1T0</accession>
<reference evidence="2 3" key="1">
    <citation type="submission" date="2014-11" db="EMBL/GenBank/DDBJ databases">
        <title>Genome sequence of Flavihumibacter solisilvae 3-3.</title>
        <authorList>
            <person name="Zhou G."/>
            <person name="Li M."/>
            <person name="Wang G."/>
        </authorList>
    </citation>
    <scope>NUCLEOTIDE SEQUENCE [LARGE SCALE GENOMIC DNA]</scope>
    <source>
        <strain evidence="2 3">3-3</strain>
    </source>
</reference>
<keyword evidence="1" id="KW-1133">Transmembrane helix</keyword>
<comment type="caution">
    <text evidence="2">The sequence shown here is derived from an EMBL/GenBank/DDBJ whole genome shotgun (WGS) entry which is preliminary data.</text>
</comment>